<dbReference type="OrthoDB" id="341421at2759"/>
<dbReference type="SUPFAM" id="SSF144232">
    <property type="entry name" value="HIT/MYND zinc finger-like"/>
    <property type="match status" value="1"/>
</dbReference>
<feature type="domain" description="MYND-type" evidence="5">
    <location>
        <begin position="152"/>
        <end position="193"/>
    </location>
</feature>
<keyword evidence="1" id="KW-0479">Metal-binding</keyword>
<protein>
    <recommendedName>
        <fullName evidence="5">MYND-type domain-containing protein</fullName>
    </recommendedName>
</protein>
<dbReference type="EMBL" id="KZ857393">
    <property type="protein sequence ID" value="RDX51671.1"/>
    <property type="molecule type" value="Genomic_DNA"/>
</dbReference>
<evidence type="ECO:0000256" key="3">
    <source>
        <dbReference type="ARBA" id="ARBA00022833"/>
    </source>
</evidence>
<evidence type="ECO:0000256" key="2">
    <source>
        <dbReference type="ARBA" id="ARBA00022771"/>
    </source>
</evidence>
<evidence type="ECO:0000313" key="6">
    <source>
        <dbReference type="EMBL" id="RDX51671.1"/>
    </source>
</evidence>
<evidence type="ECO:0000313" key="7">
    <source>
        <dbReference type="Proteomes" id="UP000256964"/>
    </source>
</evidence>
<proteinExistence type="predicted"/>
<dbReference type="PROSITE" id="PS01360">
    <property type="entry name" value="ZF_MYND_1"/>
    <property type="match status" value="1"/>
</dbReference>
<name>A0A371DGJ1_9APHY</name>
<keyword evidence="3" id="KW-0862">Zinc</keyword>
<sequence length="205" mass="24175">MFQIPAGTRKTSAPLQEGEREDKVNLEVVSYGWDDKRCIVRFHLPMERDKQRLHDMTRDLIRDTKHSRNWQCEFCGDEARETQVMTLTWTHLSPPRMVIYIHHVCDHDRPRCFAGVEEHHQMINMLNGLPPTPLRKPPRKPRGEKYPLAGSCAGCQKDATAEMELQRCSRCKLTRYCSTECQTKDWKRHKQTCSQIYSVLFENWD</sequence>
<dbReference type="PROSITE" id="PS50865">
    <property type="entry name" value="ZF_MYND_2"/>
    <property type="match status" value="1"/>
</dbReference>
<evidence type="ECO:0000256" key="4">
    <source>
        <dbReference type="PROSITE-ProRule" id="PRU00134"/>
    </source>
</evidence>
<gene>
    <name evidence="6" type="ORF">OH76DRAFT_1401086</name>
</gene>
<dbReference type="STRING" id="139420.A0A371DGJ1"/>
<dbReference type="InterPro" id="IPR002893">
    <property type="entry name" value="Znf_MYND"/>
</dbReference>
<reference evidence="6 7" key="1">
    <citation type="journal article" date="2018" name="Biotechnol. Biofuels">
        <title>Integrative visual omics of the white-rot fungus Polyporus brumalis exposes the biotechnological potential of its oxidative enzymes for delignifying raw plant biomass.</title>
        <authorList>
            <person name="Miyauchi S."/>
            <person name="Rancon A."/>
            <person name="Drula E."/>
            <person name="Hage H."/>
            <person name="Chaduli D."/>
            <person name="Favel A."/>
            <person name="Grisel S."/>
            <person name="Henrissat B."/>
            <person name="Herpoel-Gimbert I."/>
            <person name="Ruiz-Duenas F.J."/>
            <person name="Chevret D."/>
            <person name="Hainaut M."/>
            <person name="Lin J."/>
            <person name="Wang M."/>
            <person name="Pangilinan J."/>
            <person name="Lipzen A."/>
            <person name="Lesage-Meessen L."/>
            <person name="Navarro D."/>
            <person name="Riley R."/>
            <person name="Grigoriev I.V."/>
            <person name="Zhou S."/>
            <person name="Raouche S."/>
            <person name="Rosso M.N."/>
        </authorList>
    </citation>
    <scope>NUCLEOTIDE SEQUENCE [LARGE SCALE GENOMIC DNA]</scope>
    <source>
        <strain evidence="6 7">BRFM 1820</strain>
    </source>
</reference>
<dbReference type="Pfam" id="PF01753">
    <property type="entry name" value="zf-MYND"/>
    <property type="match status" value="1"/>
</dbReference>
<organism evidence="6 7">
    <name type="scientific">Lentinus brumalis</name>
    <dbReference type="NCBI Taxonomy" id="2498619"/>
    <lineage>
        <taxon>Eukaryota</taxon>
        <taxon>Fungi</taxon>
        <taxon>Dikarya</taxon>
        <taxon>Basidiomycota</taxon>
        <taxon>Agaricomycotina</taxon>
        <taxon>Agaricomycetes</taxon>
        <taxon>Polyporales</taxon>
        <taxon>Polyporaceae</taxon>
        <taxon>Lentinus</taxon>
    </lineage>
</organism>
<keyword evidence="7" id="KW-1185">Reference proteome</keyword>
<keyword evidence="2 4" id="KW-0863">Zinc-finger</keyword>
<dbReference type="Proteomes" id="UP000256964">
    <property type="component" value="Unassembled WGS sequence"/>
</dbReference>
<dbReference type="Gene3D" id="6.10.140.2220">
    <property type="match status" value="1"/>
</dbReference>
<evidence type="ECO:0000256" key="1">
    <source>
        <dbReference type="ARBA" id="ARBA00022723"/>
    </source>
</evidence>
<evidence type="ECO:0000259" key="5">
    <source>
        <dbReference type="PROSITE" id="PS50865"/>
    </source>
</evidence>
<dbReference type="GO" id="GO:0008270">
    <property type="term" value="F:zinc ion binding"/>
    <property type="evidence" value="ECO:0007669"/>
    <property type="project" value="UniProtKB-KW"/>
</dbReference>
<dbReference type="AlphaFoldDB" id="A0A371DGJ1"/>
<accession>A0A371DGJ1</accession>